<dbReference type="OrthoDB" id="2357478at2"/>
<feature type="domain" description="CAAX prenyl protease 2/Lysostaphin resistance protein A-like" evidence="2">
    <location>
        <begin position="100"/>
        <end position="187"/>
    </location>
</feature>
<dbReference type="GO" id="GO:0004175">
    <property type="term" value="F:endopeptidase activity"/>
    <property type="evidence" value="ECO:0007669"/>
    <property type="project" value="UniProtKB-ARBA"/>
</dbReference>
<feature type="transmembrane region" description="Helical" evidence="1">
    <location>
        <begin position="175"/>
        <end position="193"/>
    </location>
</feature>
<keyword evidence="3" id="KW-0378">Hydrolase</keyword>
<evidence type="ECO:0000313" key="4">
    <source>
        <dbReference type="Proteomes" id="UP000275076"/>
    </source>
</evidence>
<feature type="transmembrane region" description="Helical" evidence="1">
    <location>
        <begin position="126"/>
        <end position="145"/>
    </location>
</feature>
<dbReference type="GO" id="GO:0080120">
    <property type="term" value="P:CAAX-box protein maturation"/>
    <property type="evidence" value="ECO:0007669"/>
    <property type="project" value="UniProtKB-ARBA"/>
</dbReference>
<gene>
    <name evidence="3" type="ORF">D7Z54_16795</name>
</gene>
<accession>A0A428N1X0</accession>
<dbReference type="RefSeq" id="WP_125557125.1">
    <property type="nucleotide sequence ID" value="NZ_RBVX01000016.1"/>
</dbReference>
<feature type="transmembrane region" description="Helical" evidence="1">
    <location>
        <begin position="56"/>
        <end position="78"/>
    </location>
</feature>
<keyword evidence="3" id="KW-0645">Protease</keyword>
<feature type="transmembrane region" description="Helical" evidence="1">
    <location>
        <begin position="152"/>
        <end position="169"/>
    </location>
</feature>
<sequence length="197" mass="22392">MGKHNGIPEDISLQAIWRSFGVFIAVAFLLILAFMGENRFQYVQEIWSISEFFFEIILGATLGMGFTVLVTLLFYIRWISFPENEYTRLIKKMLYKRNGLFTIAFGAGVSEELLFRGAILGVATNYVGNLTALFLVSLLFMALHIPQYKGSIVIHIVVFVMGIMLGWLFLWTGTLWAPIAAHTIYNGAVSWLMKKKF</sequence>
<evidence type="ECO:0000259" key="2">
    <source>
        <dbReference type="Pfam" id="PF02517"/>
    </source>
</evidence>
<organism evidence="3 4">
    <name type="scientific">Salibacterium salarium</name>
    <dbReference type="NCBI Taxonomy" id="284579"/>
    <lineage>
        <taxon>Bacteria</taxon>
        <taxon>Bacillati</taxon>
        <taxon>Bacillota</taxon>
        <taxon>Bacilli</taxon>
        <taxon>Bacillales</taxon>
        <taxon>Bacillaceae</taxon>
    </lineage>
</organism>
<feature type="transmembrane region" description="Helical" evidence="1">
    <location>
        <begin position="15"/>
        <end position="36"/>
    </location>
</feature>
<evidence type="ECO:0000256" key="1">
    <source>
        <dbReference type="SAM" id="Phobius"/>
    </source>
</evidence>
<name>A0A428N1X0_9BACI</name>
<dbReference type="Pfam" id="PF02517">
    <property type="entry name" value="Rce1-like"/>
    <property type="match status" value="1"/>
</dbReference>
<dbReference type="PANTHER" id="PTHR36435">
    <property type="entry name" value="SLR1288 PROTEIN"/>
    <property type="match status" value="1"/>
</dbReference>
<comment type="caution">
    <text evidence="3">The sequence shown here is derived from an EMBL/GenBank/DDBJ whole genome shotgun (WGS) entry which is preliminary data.</text>
</comment>
<dbReference type="EMBL" id="RBVX01000016">
    <property type="protein sequence ID" value="RSL32307.1"/>
    <property type="molecule type" value="Genomic_DNA"/>
</dbReference>
<reference evidence="3 4" key="1">
    <citation type="submission" date="2018-10" db="EMBL/GenBank/DDBJ databases">
        <title>Draft genome sequence of Bacillus salarius IM0101, isolated from a hypersaline soil in Inner Mongolia, China.</title>
        <authorList>
            <person name="Yamprayoonswat W."/>
            <person name="Boonvisut S."/>
            <person name="Jumpathong W."/>
            <person name="Sittihan S."/>
            <person name="Ruangsuj P."/>
            <person name="Wanthongcharoen S."/>
            <person name="Thongpramul N."/>
            <person name="Pimmason S."/>
            <person name="Yu B."/>
            <person name="Yasawong M."/>
        </authorList>
    </citation>
    <scope>NUCLEOTIDE SEQUENCE [LARGE SCALE GENOMIC DNA]</scope>
    <source>
        <strain evidence="3 4">IM0101</strain>
    </source>
</reference>
<proteinExistence type="predicted"/>
<keyword evidence="1" id="KW-0472">Membrane</keyword>
<keyword evidence="1" id="KW-0812">Transmembrane</keyword>
<dbReference type="InterPro" id="IPR003675">
    <property type="entry name" value="Rce1/LyrA-like_dom"/>
</dbReference>
<protein>
    <submittedName>
        <fullName evidence="3">CPBP family intramembrane metalloprotease</fullName>
    </submittedName>
</protein>
<dbReference type="Proteomes" id="UP000275076">
    <property type="component" value="Unassembled WGS sequence"/>
</dbReference>
<dbReference type="GO" id="GO:0006508">
    <property type="term" value="P:proteolysis"/>
    <property type="evidence" value="ECO:0007669"/>
    <property type="project" value="UniProtKB-KW"/>
</dbReference>
<keyword evidence="4" id="KW-1185">Reference proteome</keyword>
<dbReference type="InterPro" id="IPR052710">
    <property type="entry name" value="CAAX_protease"/>
</dbReference>
<keyword evidence="1" id="KW-1133">Transmembrane helix</keyword>
<evidence type="ECO:0000313" key="3">
    <source>
        <dbReference type="EMBL" id="RSL32307.1"/>
    </source>
</evidence>
<keyword evidence="3" id="KW-0482">Metalloprotease</keyword>
<dbReference type="PANTHER" id="PTHR36435:SF1">
    <property type="entry name" value="CAAX AMINO TERMINAL PROTEASE FAMILY PROTEIN"/>
    <property type="match status" value="1"/>
</dbReference>
<dbReference type="GO" id="GO:0008237">
    <property type="term" value="F:metallopeptidase activity"/>
    <property type="evidence" value="ECO:0007669"/>
    <property type="project" value="UniProtKB-KW"/>
</dbReference>
<dbReference type="AlphaFoldDB" id="A0A428N1X0"/>